<dbReference type="AlphaFoldDB" id="A0A914WEN8"/>
<dbReference type="WBParaSite" id="PSAMB.scaffold3810size16829.g22614.t1">
    <property type="protein sequence ID" value="PSAMB.scaffold3810size16829.g22614.t1"/>
    <property type="gene ID" value="PSAMB.scaffold3810size16829.g22614"/>
</dbReference>
<sequence length="151" mass="15546">MIAAAEGGANGGANGCATVCPWTDRSVKTALLSAGVPGGGRAEAGRLSECVSRAASERTAAVEAAAAQSAYFIAGGRSGRPPLPGLSACLPACPPRPAQTDRVSRVFPSLVVVRVVSVPTTVVRRPPRAVTVVQLHHTFPPHRPIFFFQHG</sequence>
<dbReference type="Proteomes" id="UP000887566">
    <property type="component" value="Unplaced"/>
</dbReference>
<evidence type="ECO:0000313" key="1">
    <source>
        <dbReference type="Proteomes" id="UP000887566"/>
    </source>
</evidence>
<accession>A0A914WEN8</accession>
<reference evidence="2" key="1">
    <citation type="submission" date="2022-11" db="UniProtKB">
        <authorList>
            <consortium name="WormBaseParasite"/>
        </authorList>
    </citation>
    <scope>IDENTIFICATION</scope>
</reference>
<proteinExistence type="predicted"/>
<keyword evidence="1" id="KW-1185">Reference proteome</keyword>
<organism evidence="1 2">
    <name type="scientific">Plectus sambesii</name>
    <dbReference type="NCBI Taxonomy" id="2011161"/>
    <lineage>
        <taxon>Eukaryota</taxon>
        <taxon>Metazoa</taxon>
        <taxon>Ecdysozoa</taxon>
        <taxon>Nematoda</taxon>
        <taxon>Chromadorea</taxon>
        <taxon>Plectida</taxon>
        <taxon>Plectina</taxon>
        <taxon>Plectoidea</taxon>
        <taxon>Plectidae</taxon>
        <taxon>Plectus</taxon>
    </lineage>
</organism>
<name>A0A914WEN8_9BILA</name>
<evidence type="ECO:0000313" key="2">
    <source>
        <dbReference type="WBParaSite" id="PSAMB.scaffold3810size16829.g22614.t1"/>
    </source>
</evidence>
<protein>
    <submittedName>
        <fullName evidence="2">Uncharacterized protein</fullName>
    </submittedName>
</protein>